<organism evidence="1 2">
    <name type="scientific">Dactylosporangium darangshiense</name>
    <dbReference type="NCBI Taxonomy" id="579108"/>
    <lineage>
        <taxon>Bacteria</taxon>
        <taxon>Bacillati</taxon>
        <taxon>Actinomycetota</taxon>
        <taxon>Actinomycetes</taxon>
        <taxon>Micromonosporales</taxon>
        <taxon>Micromonosporaceae</taxon>
        <taxon>Dactylosporangium</taxon>
    </lineage>
</organism>
<gene>
    <name evidence="1" type="ORF">GCM10022255_044060</name>
</gene>
<dbReference type="RefSeq" id="WP_345128998.1">
    <property type="nucleotide sequence ID" value="NZ_BAABAT010000011.1"/>
</dbReference>
<name>A0ABP8DAP6_9ACTN</name>
<dbReference type="Proteomes" id="UP001500620">
    <property type="component" value="Unassembled WGS sequence"/>
</dbReference>
<dbReference type="EMBL" id="BAABAT010000011">
    <property type="protein sequence ID" value="GAA4251434.1"/>
    <property type="molecule type" value="Genomic_DNA"/>
</dbReference>
<reference evidence="2" key="1">
    <citation type="journal article" date="2019" name="Int. J. Syst. Evol. Microbiol.">
        <title>The Global Catalogue of Microorganisms (GCM) 10K type strain sequencing project: providing services to taxonomists for standard genome sequencing and annotation.</title>
        <authorList>
            <consortium name="The Broad Institute Genomics Platform"/>
            <consortium name="The Broad Institute Genome Sequencing Center for Infectious Disease"/>
            <person name="Wu L."/>
            <person name="Ma J."/>
        </authorList>
    </citation>
    <scope>NUCLEOTIDE SEQUENCE [LARGE SCALE GENOMIC DNA]</scope>
    <source>
        <strain evidence="2">JCM 17441</strain>
    </source>
</reference>
<keyword evidence="2" id="KW-1185">Reference proteome</keyword>
<evidence type="ECO:0000313" key="1">
    <source>
        <dbReference type="EMBL" id="GAA4251434.1"/>
    </source>
</evidence>
<accession>A0ABP8DAP6</accession>
<evidence type="ECO:0000313" key="2">
    <source>
        <dbReference type="Proteomes" id="UP001500620"/>
    </source>
</evidence>
<comment type="caution">
    <text evidence="1">The sequence shown here is derived from an EMBL/GenBank/DDBJ whole genome shotgun (WGS) entry which is preliminary data.</text>
</comment>
<sequence length="224" mass="24742">MSRSRLGRASATFAESITTLLNSTVADGASVRTAASAGAYSLVATDARRNAPNGGPIHLRSAGRASLWIDLKAFLFEDEAGYLTIQKSTWSVLSGPGKHDVILHYDYERGKEGYPEAHLQLFCEQPDLQAYLEAVGRKRSRMQHLHLPVGGRRFRPALEDLIEFLIDERLVEAKPNSKQTLERSRAAYQDIQLLAAVRRRPDKAAQGLLDLGYKLEEPAASRVG</sequence>
<protein>
    <submittedName>
        <fullName evidence="1">Uncharacterized protein</fullName>
    </submittedName>
</protein>
<proteinExistence type="predicted"/>